<dbReference type="InterPro" id="IPR001304">
    <property type="entry name" value="C-type_lectin-like"/>
</dbReference>
<dbReference type="SUPFAM" id="SSF56436">
    <property type="entry name" value="C-type lectin-like"/>
    <property type="match status" value="2"/>
</dbReference>
<dbReference type="SMART" id="SM00034">
    <property type="entry name" value="CLECT"/>
    <property type="match status" value="1"/>
</dbReference>
<proteinExistence type="predicted"/>
<gene>
    <name evidence="4" type="ORF">ROHU_011356</name>
</gene>
<evidence type="ECO:0000256" key="2">
    <source>
        <dbReference type="SAM" id="SignalP"/>
    </source>
</evidence>
<comment type="caution">
    <text evidence="4">The sequence shown here is derived from an EMBL/GenBank/DDBJ whole genome shotgun (WGS) entry which is preliminary data.</text>
</comment>
<keyword evidence="4" id="KW-0675">Receptor</keyword>
<dbReference type="PROSITE" id="PS50041">
    <property type="entry name" value="C_TYPE_LECTIN_2"/>
    <property type="match status" value="1"/>
</dbReference>
<accession>A0A498LTR5</accession>
<name>A0A498LTR5_LABRO</name>
<dbReference type="InterPro" id="IPR016186">
    <property type="entry name" value="C-type_lectin-like/link_sf"/>
</dbReference>
<feature type="signal peptide" evidence="2">
    <location>
        <begin position="1"/>
        <end position="20"/>
    </location>
</feature>
<dbReference type="AlphaFoldDB" id="A0A498LTR5"/>
<dbReference type="InterPro" id="IPR018378">
    <property type="entry name" value="C-type_lectin_CS"/>
</dbReference>
<organism evidence="4 5">
    <name type="scientific">Labeo rohita</name>
    <name type="common">Indian major carp</name>
    <name type="synonym">Cyprinus rohita</name>
    <dbReference type="NCBI Taxonomy" id="84645"/>
    <lineage>
        <taxon>Eukaryota</taxon>
        <taxon>Metazoa</taxon>
        <taxon>Chordata</taxon>
        <taxon>Craniata</taxon>
        <taxon>Vertebrata</taxon>
        <taxon>Euteleostomi</taxon>
        <taxon>Actinopterygii</taxon>
        <taxon>Neopterygii</taxon>
        <taxon>Teleostei</taxon>
        <taxon>Ostariophysi</taxon>
        <taxon>Cypriniformes</taxon>
        <taxon>Cyprinidae</taxon>
        <taxon>Labeoninae</taxon>
        <taxon>Labeonini</taxon>
        <taxon>Labeo</taxon>
    </lineage>
</organism>
<keyword evidence="1" id="KW-1015">Disulfide bond</keyword>
<dbReference type="Pfam" id="PF00059">
    <property type="entry name" value="Lectin_C"/>
    <property type="match status" value="1"/>
</dbReference>
<protein>
    <submittedName>
        <fullName evidence="4">Macrophage mannose receptor 1-like protein</fullName>
    </submittedName>
</protein>
<evidence type="ECO:0000256" key="1">
    <source>
        <dbReference type="ARBA" id="ARBA00023157"/>
    </source>
</evidence>
<reference evidence="4 5" key="1">
    <citation type="submission" date="2018-03" db="EMBL/GenBank/DDBJ databases">
        <title>Draft genome sequence of Rohu Carp (Labeo rohita).</title>
        <authorList>
            <person name="Das P."/>
            <person name="Kushwaha B."/>
            <person name="Joshi C.G."/>
            <person name="Kumar D."/>
            <person name="Nagpure N.S."/>
            <person name="Sahoo L."/>
            <person name="Das S.P."/>
            <person name="Bit A."/>
            <person name="Patnaik S."/>
            <person name="Meher P.K."/>
            <person name="Jayasankar P."/>
            <person name="Koringa P.G."/>
            <person name="Patel N.V."/>
            <person name="Hinsu A.T."/>
            <person name="Kumar R."/>
            <person name="Pandey M."/>
            <person name="Agarwal S."/>
            <person name="Srivastava S."/>
            <person name="Singh M."/>
            <person name="Iquebal M.A."/>
            <person name="Jaiswal S."/>
            <person name="Angadi U.B."/>
            <person name="Kumar N."/>
            <person name="Raza M."/>
            <person name="Shah T.M."/>
            <person name="Rai A."/>
            <person name="Jena J.K."/>
        </authorList>
    </citation>
    <scope>NUCLEOTIDE SEQUENCE [LARGE SCALE GENOMIC DNA]</scope>
    <source>
        <strain evidence="4">DASCIFA01</strain>
        <tissue evidence="4">Testis</tissue>
    </source>
</reference>
<dbReference type="Proteomes" id="UP000290572">
    <property type="component" value="Unassembled WGS sequence"/>
</dbReference>
<keyword evidence="5" id="KW-1185">Reference proteome</keyword>
<evidence type="ECO:0000259" key="3">
    <source>
        <dbReference type="PROSITE" id="PS50041"/>
    </source>
</evidence>
<dbReference type="PANTHER" id="PTHR45784">
    <property type="entry name" value="C-TYPE LECTIN DOMAIN FAMILY 20 MEMBER A-RELATED"/>
    <property type="match status" value="1"/>
</dbReference>
<dbReference type="EMBL" id="QBIY01013297">
    <property type="protein sequence ID" value="RXN08817.1"/>
    <property type="molecule type" value="Genomic_DNA"/>
</dbReference>
<evidence type="ECO:0000313" key="5">
    <source>
        <dbReference type="Proteomes" id="UP000290572"/>
    </source>
</evidence>
<dbReference type="PANTHER" id="PTHR45784:SF8">
    <property type="entry name" value="C-TYPE MANNOSE RECEPTOR 2-RELATED"/>
    <property type="match status" value="1"/>
</dbReference>
<keyword evidence="2" id="KW-0732">Signal</keyword>
<feature type="domain" description="C-type lectin" evidence="3">
    <location>
        <begin position="122"/>
        <end position="237"/>
    </location>
</feature>
<feature type="chain" id="PRO_5019802748" evidence="2">
    <location>
        <begin position="21"/>
        <end position="239"/>
    </location>
</feature>
<dbReference type="Gene3D" id="3.10.100.10">
    <property type="entry name" value="Mannose-Binding Protein A, subunit A"/>
    <property type="match status" value="1"/>
</dbReference>
<dbReference type="STRING" id="84645.A0A498LTR5"/>
<dbReference type="InterPro" id="IPR016187">
    <property type="entry name" value="CTDL_fold"/>
</dbReference>
<sequence>MILTRLLLFVLYGLITGSTGVKVHIYVGTPLNCTFAQSHCTAYSSLSVVSSRDDLLKLGEAAGGTYGYSWIYNQQSSCRLLSVEDTIMDTSTSAVGYLFNSPSDCSKTYFGSWTQVSCSDKHPFFCYEQFILVQENKTWEEALVYCRTNYTDLVYLNFPWPVNQVKDMTSKSQTDSVWTGLRFLNGAWNWLNMANVLASNLSLPSCAPEPYRCGARNIRTEQWENRDCEEKLNFICLKK</sequence>
<dbReference type="PROSITE" id="PS00615">
    <property type="entry name" value="C_TYPE_LECTIN_1"/>
    <property type="match status" value="1"/>
</dbReference>
<evidence type="ECO:0000313" key="4">
    <source>
        <dbReference type="EMBL" id="RXN08817.1"/>
    </source>
</evidence>